<comment type="similarity">
    <text evidence="1 4">Belongs to the UDP-glycosyltransferase family.</text>
</comment>
<evidence type="ECO:0000256" key="5">
    <source>
        <dbReference type="RuleBase" id="RU362057"/>
    </source>
</evidence>
<dbReference type="Gene3D" id="3.40.50.2000">
    <property type="entry name" value="Glycogen Phosphorylase B"/>
    <property type="match status" value="2"/>
</dbReference>
<dbReference type="FunFam" id="3.40.50.2000:FF:000051">
    <property type="entry name" value="Glycosyltransferase"/>
    <property type="match status" value="1"/>
</dbReference>
<dbReference type="EMBL" id="JAATIP010000299">
    <property type="protein sequence ID" value="KAF4353176.1"/>
    <property type="molecule type" value="Genomic_DNA"/>
</dbReference>
<dbReference type="AlphaFoldDB" id="A0A7J6E4E7"/>
<evidence type="ECO:0000256" key="3">
    <source>
        <dbReference type="ARBA" id="ARBA00022679"/>
    </source>
</evidence>
<dbReference type="SUPFAM" id="SSF53756">
    <property type="entry name" value="UDP-Glycosyltransferase/glycogen phosphorylase"/>
    <property type="match status" value="1"/>
</dbReference>
<dbReference type="PANTHER" id="PTHR48045:SF12">
    <property type="entry name" value="GLYCOSYLTRANSFERASE"/>
    <property type="match status" value="1"/>
</dbReference>
<sequence length="478" mass="52842">MGDLSPNQQQPHILIVPTPGMGHLFPLIAFSKRLVVQHNIAITFIVPNDGSSSIELQKKLLQSLPHPISSQFLPPVNMDDLTAETPIEDRIELTLTRSLPALQQALKLTTESTQFSALVVDVFGPAAFDVAKEFNIPPYIFFPTTANVLSLFFYLPKLDAITSSEYRFLSDPIQLPGCIPVEGRDFFSPLHDRTTETYRAFVRMTEKYHSASGILVNSFVDLEPGAFRAIMDRVHGNPPIYPVGPLTQTGSSSGTGSEEVPECLRWLDNQPKGSVIFVSFGSGGTLSQEQFTEMANGLEMSGQRFLWVIRSPNDKASSAFFTLKSQKSPFDYLPEGFMERTKDLGLVVDSWAPQIRVLAHESTGGFLTHCGWNSTLESVVHGVPLVVWPLYAEQKMNAVLVGEKGLKIGLRVKFNESGIVGRDEICEYVKILMEGEEGKVMRKNVSDLKEASKLALSDEGSSTKSLAEVAHIWKNHKV</sequence>
<dbReference type="InterPro" id="IPR002213">
    <property type="entry name" value="UDP_glucos_trans"/>
</dbReference>
<dbReference type="PROSITE" id="PS00375">
    <property type="entry name" value="UDPGT"/>
    <property type="match status" value="1"/>
</dbReference>
<proteinExistence type="inferred from homology"/>
<dbReference type="PANTHER" id="PTHR48045">
    <property type="entry name" value="UDP-GLYCOSYLTRANSFERASE 72B1"/>
    <property type="match status" value="1"/>
</dbReference>
<organism evidence="6 7">
    <name type="scientific">Cannabis sativa</name>
    <name type="common">Hemp</name>
    <name type="synonym">Marijuana</name>
    <dbReference type="NCBI Taxonomy" id="3483"/>
    <lineage>
        <taxon>Eukaryota</taxon>
        <taxon>Viridiplantae</taxon>
        <taxon>Streptophyta</taxon>
        <taxon>Embryophyta</taxon>
        <taxon>Tracheophyta</taxon>
        <taxon>Spermatophyta</taxon>
        <taxon>Magnoliopsida</taxon>
        <taxon>eudicotyledons</taxon>
        <taxon>Gunneridae</taxon>
        <taxon>Pentapetalae</taxon>
        <taxon>rosids</taxon>
        <taxon>fabids</taxon>
        <taxon>Rosales</taxon>
        <taxon>Cannabaceae</taxon>
        <taxon>Cannabis</taxon>
    </lineage>
</organism>
<gene>
    <name evidence="6" type="ORF">F8388_014644</name>
</gene>
<protein>
    <recommendedName>
        <fullName evidence="5">Glycosyltransferase</fullName>
        <ecNumber evidence="5">2.4.1.-</ecNumber>
    </recommendedName>
</protein>
<evidence type="ECO:0000313" key="6">
    <source>
        <dbReference type="EMBL" id="KAF4353176.1"/>
    </source>
</evidence>
<evidence type="ECO:0000256" key="1">
    <source>
        <dbReference type="ARBA" id="ARBA00009995"/>
    </source>
</evidence>
<dbReference type="Pfam" id="PF00201">
    <property type="entry name" value="UDPGT"/>
    <property type="match status" value="1"/>
</dbReference>
<dbReference type="Proteomes" id="UP000525078">
    <property type="component" value="Unassembled WGS sequence"/>
</dbReference>
<dbReference type="InterPro" id="IPR035595">
    <property type="entry name" value="UDP_glycos_trans_CS"/>
</dbReference>
<evidence type="ECO:0000256" key="2">
    <source>
        <dbReference type="ARBA" id="ARBA00022676"/>
    </source>
</evidence>
<evidence type="ECO:0000256" key="4">
    <source>
        <dbReference type="RuleBase" id="RU003718"/>
    </source>
</evidence>
<keyword evidence="3 4" id="KW-0808">Transferase</keyword>
<reference evidence="6 7" key="1">
    <citation type="journal article" date="2020" name="bioRxiv">
        <title>Sequence and annotation of 42 cannabis genomes reveals extensive copy number variation in cannabinoid synthesis and pathogen resistance genes.</title>
        <authorList>
            <person name="Mckernan K.J."/>
            <person name="Helbert Y."/>
            <person name="Kane L.T."/>
            <person name="Ebling H."/>
            <person name="Zhang L."/>
            <person name="Liu B."/>
            <person name="Eaton Z."/>
            <person name="Mclaughlin S."/>
            <person name="Kingan S."/>
            <person name="Baybayan P."/>
            <person name="Concepcion G."/>
            <person name="Jordan M."/>
            <person name="Riva A."/>
            <person name="Barbazuk W."/>
            <person name="Harkins T."/>
        </authorList>
    </citation>
    <scope>NUCLEOTIDE SEQUENCE [LARGE SCALE GENOMIC DNA]</scope>
    <source>
        <strain evidence="7">cv. Jamaican Lion 4</strain>
        <tissue evidence="6">Leaf</tissue>
    </source>
</reference>
<comment type="caution">
    <text evidence="6">The sequence shown here is derived from an EMBL/GenBank/DDBJ whole genome shotgun (WGS) entry which is preliminary data.</text>
</comment>
<name>A0A7J6E4E7_CANSA</name>
<evidence type="ECO:0000313" key="7">
    <source>
        <dbReference type="Proteomes" id="UP000525078"/>
    </source>
</evidence>
<keyword evidence="2 4" id="KW-0328">Glycosyltransferase</keyword>
<accession>A0A7J6E4E7</accession>
<dbReference type="CDD" id="cd03784">
    <property type="entry name" value="GT1_Gtf-like"/>
    <property type="match status" value="1"/>
</dbReference>
<dbReference type="FunFam" id="3.40.50.2000:FF:000054">
    <property type="entry name" value="Glycosyltransferase"/>
    <property type="match status" value="1"/>
</dbReference>
<dbReference type="GO" id="GO:0008194">
    <property type="term" value="F:UDP-glycosyltransferase activity"/>
    <property type="evidence" value="ECO:0007669"/>
    <property type="project" value="InterPro"/>
</dbReference>
<dbReference type="EC" id="2.4.1.-" evidence="5"/>